<dbReference type="AlphaFoldDB" id="A0A068Y6P7"/>
<accession>A0A068Y6P7</accession>
<dbReference type="Proteomes" id="UP000017246">
    <property type="component" value="Unassembled WGS sequence"/>
</dbReference>
<reference evidence="2" key="1">
    <citation type="journal article" date="2013" name="Nature">
        <title>The genomes of four tapeworm species reveal adaptations to parasitism.</title>
        <authorList>
            <person name="Tsai I.J."/>
            <person name="Zarowiecki M."/>
            <person name="Holroyd N."/>
            <person name="Garciarrubio A."/>
            <person name="Sanchez-Flores A."/>
            <person name="Brooks K.L."/>
            <person name="Tracey A."/>
            <person name="Bobes R.J."/>
            <person name="Fragoso G."/>
            <person name="Sciutto E."/>
            <person name="Aslett M."/>
            <person name="Beasley H."/>
            <person name="Bennett H.M."/>
            <person name="Cai J."/>
            <person name="Camicia F."/>
            <person name="Clark R."/>
            <person name="Cucher M."/>
            <person name="De Silva N."/>
            <person name="Day T.A."/>
            <person name="Deplazes P."/>
            <person name="Estrada K."/>
            <person name="Fernandez C."/>
            <person name="Holland P.W."/>
            <person name="Hou J."/>
            <person name="Hu S."/>
            <person name="Huckvale T."/>
            <person name="Hung S.S."/>
            <person name="Kamenetzky L."/>
            <person name="Keane J.A."/>
            <person name="Kiss F."/>
            <person name="Koziol U."/>
            <person name="Lambert O."/>
            <person name="Liu K."/>
            <person name="Luo X."/>
            <person name="Luo Y."/>
            <person name="Macchiaroli N."/>
            <person name="Nichol S."/>
            <person name="Paps J."/>
            <person name="Parkinson J."/>
            <person name="Pouchkina-Stantcheva N."/>
            <person name="Riddiford N."/>
            <person name="Rosenzvit M."/>
            <person name="Salinas G."/>
            <person name="Wasmuth J.D."/>
            <person name="Zamanian M."/>
            <person name="Zheng Y."/>
            <person name="Cai X."/>
            <person name="Soberon X."/>
            <person name="Olson P.D."/>
            <person name="Laclette J.P."/>
            <person name="Brehm K."/>
            <person name="Berriman M."/>
            <person name="Garciarrubio A."/>
            <person name="Bobes R.J."/>
            <person name="Fragoso G."/>
            <person name="Sanchez-Flores A."/>
            <person name="Estrada K."/>
            <person name="Cevallos M.A."/>
            <person name="Morett E."/>
            <person name="Gonzalez V."/>
            <person name="Portillo T."/>
            <person name="Ochoa-Leyva A."/>
            <person name="Jose M.V."/>
            <person name="Sciutto E."/>
            <person name="Landa A."/>
            <person name="Jimenez L."/>
            <person name="Valdes V."/>
            <person name="Carrero J.C."/>
            <person name="Larralde C."/>
            <person name="Morales-Montor J."/>
            <person name="Limon-Lason J."/>
            <person name="Soberon X."/>
            <person name="Laclette J.P."/>
        </authorList>
    </citation>
    <scope>NUCLEOTIDE SEQUENCE [LARGE SCALE GENOMIC DNA]</scope>
</reference>
<reference evidence="2" key="2">
    <citation type="submission" date="2015-11" db="EMBL/GenBank/DDBJ databases">
        <authorList>
            <person name="Zhang Y."/>
            <person name="Guo Z."/>
        </authorList>
    </citation>
    <scope>NUCLEOTIDE SEQUENCE</scope>
</reference>
<proteinExistence type="predicted"/>
<evidence type="ECO:0000313" key="3">
    <source>
        <dbReference type="Proteomes" id="UP000017246"/>
    </source>
</evidence>
<dbReference type="EMBL" id="LN902845">
    <property type="protein sequence ID" value="CUT99278.1"/>
    <property type="molecule type" value="Genomic_DNA"/>
</dbReference>
<name>A0A068Y6P7_ECHMU</name>
<keyword evidence="1" id="KW-1133">Transmembrane helix</keyword>
<feature type="transmembrane region" description="Helical" evidence="1">
    <location>
        <begin position="42"/>
        <end position="68"/>
    </location>
</feature>
<organism evidence="2 3">
    <name type="scientific">Echinococcus multilocularis</name>
    <name type="common">Fox tapeworm</name>
    <dbReference type="NCBI Taxonomy" id="6211"/>
    <lineage>
        <taxon>Eukaryota</taxon>
        <taxon>Metazoa</taxon>
        <taxon>Spiralia</taxon>
        <taxon>Lophotrochozoa</taxon>
        <taxon>Platyhelminthes</taxon>
        <taxon>Cestoda</taxon>
        <taxon>Eucestoda</taxon>
        <taxon>Cyclophyllidea</taxon>
        <taxon>Taeniidae</taxon>
        <taxon>Echinococcus</taxon>
    </lineage>
</organism>
<keyword evidence="1" id="KW-0472">Membrane</keyword>
<evidence type="ECO:0000256" key="1">
    <source>
        <dbReference type="SAM" id="Phobius"/>
    </source>
</evidence>
<keyword evidence="1" id="KW-0812">Transmembrane</keyword>
<sequence>MLQLEAPGDVTTLLTATLPSVRETPTQPGINEVSVLFPASKMLLLLLLPLPPSSIVVAAEVLVVVVVIT</sequence>
<evidence type="ECO:0000313" key="2">
    <source>
        <dbReference type="EMBL" id="CUT99278.1"/>
    </source>
</evidence>
<protein>
    <submittedName>
        <fullName evidence="2">Uncharacterized protein</fullName>
    </submittedName>
</protein>
<keyword evidence="3" id="KW-1185">Reference proteome</keyword>